<keyword evidence="2 5" id="KW-0547">Nucleotide-binding</keyword>
<dbReference type="PANTHER" id="PTHR43289:SF6">
    <property type="entry name" value="SERINE_THREONINE-PROTEIN KINASE NEKL-3"/>
    <property type="match status" value="1"/>
</dbReference>
<protein>
    <submittedName>
        <fullName evidence="9">Serine/threonine-protein kinase</fullName>
        <ecNumber evidence="9">2.7.11.1</ecNumber>
    </submittedName>
</protein>
<comment type="caution">
    <text evidence="9">The sequence shown here is derived from an EMBL/GenBank/DDBJ whole genome shotgun (WGS) entry which is preliminary data.</text>
</comment>
<dbReference type="PANTHER" id="PTHR43289">
    <property type="entry name" value="MITOGEN-ACTIVATED PROTEIN KINASE KINASE KINASE 20-RELATED"/>
    <property type="match status" value="1"/>
</dbReference>
<evidence type="ECO:0000313" key="10">
    <source>
        <dbReference type="Proteomes" id="UP001627408"/>
    </source>
</evidence>
<feature type="transmembrane region" description="Helical" evidence="7">
    <location>
        <begin position="335"/>
        <end position="354"/>
    </location>
</feature>
<dbReference type="PROSITE" id="PS50011">
    <property type="entry name" value="PROTEIN_KINASE_DOM"/>
    <property type="match status" value="1"/>
</dbReference>
<feature type="binding site" evidence="5">
    <location>
        <position position="49"/>
    </location>
    <ligand>
        <name>ATP</name>
        <dbReference type="ChEBI" id="CHEBI:30616"/>
    </ligand>
</feature>
<evidence type="ECO:0000256" key="6">
    <source>
        <dbReference type="SAM" id="MobiDB-lite"/>
    </source>
</evidence>
<dbReference type="Gene3D" id="3.40.1520.20">
    <property type="match status" value="1"/>
</dbReference>
<dbReference type="Gene3D" id="3.30.200.20">
    <property type="entry name" value="Phosphorylase Kinase, domain 1"/>
    <property type="match status" value="1"/>
</dbReference>
<gene>
    <name evidence="9" type="ORF">ACERZ8_09900</name>
</gene>
<evidence type="ECO:0000256" key="3">
    <source>
        <dbReference type="ARBA" id="ARBA00022777"/>
    </source>
</evidence>
<evidence type="ECO:0000256" key="1">
    <source>
        <dbReference type="ARBA" id="ARBA00022679"/>
    </source>
</evidence>
<keyword evidence="4 5" id="KW-0067">ATP-binding</keyword>
<evidence type="ECO:0000259" key="8">
    <source>
        <dbReference type="PROSITE" id="PS50011"/>
    </source>
</evidence>
<feature type="region of interest" description="Disordered" evidence="6">
    <location>
        <begin position="297"/>
        <end position="331"/>
    </location>
</feature>
<dbReference type="RefSeq" id="WP_407592038.1">
    <property type="nucleotide sequence ID" value="NZ_JBHDIY010000002.1"/>
</dbReference>
<reference evidence="9 10" key="1">
    <citation type="submission" date="2024-08" db="EMBL/GenBank/DDBJ databases">
        <title>Tateyamaria sp. nov., isolated from marine algae.</title>
        <authorList>
            <person name="Choi B.J."/>
            <person name="Kim J.M."/>
            <person name="Lee J.K."/>
            <person name="Choi D.G."/>
            <person name="Bayburt H."/>
            <person name="Baek J.H."/>
            <person name="Han D.M."/>
            <person name="Jeon C.O."/>
        </authorList>
    </citation>
    <scope>NUCLEOTIDE SEQUENCE [LARGE SCALE GENOMIC DNA]</scope>
    <source>
        <strain evidence="9 10">KMU-156</strain>
    </source>
</reference>
<organism evidence="9 10">
    <name type="scientific">Tateyamaria armeniaca</name>
    <dbReference type="NCBI Taxonomy" id="2518930"/>
    <lineage>
        <taxon>Bacteria</taxon>
        <taxon>Pseudomonadati</taxon>
        <taxon>Pseudomonadota</taxon>
        <taxon>Alphaproteobacteria</taxon>
        <taxon>Rhodobacterales</taxon>
        <taxon>Roseobacteraceae</taxon>
        <taxon>Tateyamaria</taxon>
    </lineage>
</organism>
<dbReference type="InterPro" id="IPR000719">
    <property type="entry name" value="Prot_kinase_dom"/>
</dbReference>
<evidence type="ECO:0000313" key="9">
    <source>
        <dbReference type="EMBL" id="MFL4470168.1"/>
    </source>
</evidence>
<evidence type="ECO:0000256" key="5">
    <source>
        <dbReference type="PROSITE-ProRule" id="PRU10141"/>
    </source>
</evidence>
<dbReference type="EC" id="2.7.11.1" evidence="9"/>
<evidence type="ECO:0000256" key="4">
    <source>
        <dbReference type="ARBA" id="ARBA00022840"/>
    </source>
</evidence>
<name>A0ABW8USS0_9RHOB</name>
<dbReference type="GO" id="GO:0004674">
    <property type="term" value="F:protein serine/threonine kinase activity"/>
    <property type="evidence" value="ECO:0007669"/>
    <property type="project" value="UniProtKB-EC"/>
</dbReference>
<proteinExistence type="predicted"/>
<keyword evidence="7" id="KW-1133">Transmembrane helix</keyword>
<keyword evidence="7" id="KW-0812">Transmembrane</keyword>
<evidence type="ECO:0000256" key="2">
    <source>
        <dbReference type="ARBA" id="ARBA00022741"/>
    </source>
</evidence>
<dbReference type="InterPro" id="IPR008266">
    <property type="entry name" value="Tyr_kinase_AS"/>
</dbReference>
<keyword evidence="3 9" id="KW-0418">Kinase</keyword>
<dbReference type="SUPFAM" id="SSF56112">
    <property type="entry name" value="Protein kinase-like (PK-like)"/>
    <property type="match status" value="1"/>
</dbReference>
<dbReference type="EMBL" id="JBHDIY010000002">
    <property type="protein sequence ID" value="MFL4470168.1"/>
    <property type="molecule type" value="Genomic_DNA"/>
</dbReference>
<dbReference type="PROSITE" id="PS00107">
    <property type="entry name" value="PROTEIN_KINASE_ATP"/>
    <property type="match status" value="1"/>
</dbReference>
<sequence>MSSNTNRGIFQIGDVLNNTYRIDKVLGLGGTSEVYRAVSEISGRVVAIKALRTEFSRNEDFLALMTREEEMREIRHDAVVRYYDNQRTDDGHVYLVMDYVDGPGLDQKIKEGGMSAGDVMTICQRVAEGLVAAHKKNIVHRDLSPDNIILRDGDPSEAVIIDFGIAKDTNPGAETIIGNEFAGKYGYAAPEQLNGQTDARADVYALGALLLATFRGQKPNTGSNLMDVIKIKSLPLDTSGVPEPLKTLIDRMTHPDRDQRLQTAQAVLDQVAAVQTTPMSSAAVDDSDDDRTIVVPRSSREDAATEVPTARTNSPVTDVPDGPAEPPKPTRKRGALLPILAVLVVGVIAVGAYLSGLLPSRLGLGYPLADPYSLVVTRSENGVPSAVGNVPSDTVQEALVALIADQGGTADLTLARGNIGDTWGADIVRLIDAVDHLPEWQVRADETTVRISGLTYDAAEQQSLSEALERKDLRGAFDVVVGIVLGPRILNPPTLSPILANHQNCGELRIVNPPPTGYPNGSQVIVSGRVDSPGTRDSLTQRLSEVIGDRRLVLDVDVLNRTLCLIDRVLPNAPPVGIEIEFRNGADNTLNTTGDYFVGDNPVIDIVLPADLTDGFLFVSALDVSGNVYHLLPNILFSDNSVANLRGGQEGAMSIRVAHSVADAQDGGKLAFVVDDASLGKTKIIVIHSDQQIFDGLRPTTESAGGYANAMAQRDGSINSLDSRILTTAR</sequence>
<dbReference type="InterPro" id="IPR017441">
    <property type="entry name" value="Protein_kinase_ATP_BS"/>
</dbReference>
<dbReference type="Proteomes" id="UP001627408">
    <property type="component" value="Unassembled WGS sequence"/>
</dbReference>
<dbReference type="PROSITE" id="PS00109">
    <property type="entry name" value="PROTEIN_KINASE_TYR"/>
    <property type="match status" value="1"/>
</dbReference>
<dbReference type="CDD" id="cd14014">
    <property type="entry name" value="STKc_PknB_like"/>
    <property type="match status" value="1"/>
</dbReference>
<dbReference type="Gene3D" id="1.10.510.10">
    <property type="entry name" value="Transferase(Phosphotransferase) domain 1"/>
    <property type="match status" value="1"/>
</dbReference>
<keyword evidence="7" id="KW-0472">Membrane</keyword>
<feature type="domain" description="Protein kinase" evidence="8">
    <location>
        <begin position="20"/>
        <end position="272"/>
    </location>
</feature>
<keyword evidence="1 9" id="KW-0808">Transferase</keyword>
<dbReference type="Pfam" id="PF00069">
    <property type="entry name" value="Pkinase"/>
    <property type="match status" value="1"/>
</dbReference>
<accession>A0ABW8USS0</accession>
<evidence type="ECO:0000256" key="7">
    <source>
        <dbReference type="SAM" id="Phobius"/>
    </source>
</evidence>
<dbReference type="InterPro" id="IPR011009">
    <property type="entry name" value="Kinase-like_dom_sf"/>
</dbReference>
<keyword evidence="10" id="KW-1185">Reference proteome</keyword>